<accession>A0A370CJE2</accession>
<keyword evidence="2" id="KW-1185">Reference proteome</keyword>
<organism evidence="1 2">
    <name type="scientific">Candidatus Aquirickettsiella gammari</name>
    <dbReference type="NCBI Taxonomy" id="2016198"/>
    <lineage>
        <taxon>Bacteria</taxon>
        <taxon>Pseudomonadati</taxon>
        <taxon>Pseudomonadota</taxon>
        <taxon>Gammaproteobacteria</taxon>
        <taxon>Legionellales</taxon>
        <taxon>Coxiellaceae</taxon>
        <taxon>Candidatus Aquirickettsiella</taxon>
    </lineage>
</organism>
<gene>
    <name evidence="1" type="ORF">CFE62_001920</name>
</gene>
<dbReference type="AlphaFoldDB" id="A0A370CJE2"/>
<comment type="caution">
    <text evidence="1">The sequence shown here is derived from an EMBL/GenBank/DDBJ whole genome shotgun (WGS) entry which is preliminary data.</text>
</comment>
<name>A0A370CJE2_9COXI</name>
<reference evidence="1 2" key="1">
    <citation type="journal article" date="2017" name="Int. J. Syst. Evol. Microbiol.">
        <title>Aquarickettsiella crustaci n. gen. n. sp. (Gammaproteobacteria: Legionellales: Coxiellaceae); a bacterial pathogen of the freshwater crustacean: Gammarus fossarum (Malacostraca: Amphipoda).</title>
        <authorList>
            <person name="Bojko J."/>
            <person name="Dunn A.M."/>
            <person name="Stebbing P.D."/>
            <person name="Van Aerle R."/>
            <person name="Bacela-Spychalska K."/>
            <person name="Bean T.P."/>
            <person name="Stentiford G.D."/>
        </authorList>
    </citation>
    <scope>NUCLEOTIDE SEQUENCE [LARGE SCALE GENOMIC DNA]</scope>
    <source>
        <strain evidence="1">RA15029</strain>
    </source>
</reference>
<dbReference type="Proteomes" id="UP000226429">
    <property type="component" value="Unassembled WGS sequence"/>
</dbReference>
<sequence length="241" mass="27470">MIKRIFLFSITLWISAQTFSKPNDDCHPQANPNLSQYIIGYGSLIETASKKATDKTSGENKPVLIDHYQRGWFAKGLSIGLSTTYLGVIKKANAHFNGTLFKLASVNSLKNYDRREKYYCRLLVKSADIHLLIDQKLPLGQYWIYALKPELMAAPSARYPIVQSYVDIFLAGCLEIEEKYHLKNFAAACVNTTGDWSLHWVNDRIYPRRPSVYQAKALAIDALLQQQIPRLFHQIQLATNN</sequence>
<dbReference type="EMBL" id="NMOS02000003">
    <property type="protein sequence ID" value="RDH40913.1"/>
    <property type="molecule type" value="Genomic_DNA"/>
</dbReference>
<evidence type="ECO:0008006" key="3">
    <source>
        <dbReference type="Google" id="ProtNLM"/>
    </source>
</evidence>
<protein>
    <recommendedName>
        <fullName evidence="3">Gamma-glutamylcyclotransferase</fullName>
    </recommendedName>
</protein>
<evidence type="ECO:0000313" key="2">
    <source>
        <dbReference type="Proteomes" id="UP000226429"/>
    </source>
</evidence>
<reference evidence="1 2" key="2">
    <citation type="journal article" date="2018" name="J. Invertebr. Pathol.">
        <title>'Candidatus Aquirickettsiella gammari' (Gammaproteobacteria: Legionellales: Coxiellaceae): A bacterial pathogen of the freshwater crustacean Gammarus fossarum (Malacostraca: Amphipoda).</title>
        <authorList>
            <person name="Bojko J."/>
            <person name="Dunn A.M."/>
            <person name="Stebbing P.D."/>
            <person name="van Aerle R."/>
            <person name="Bacela-Spychalska K."/>
            <person name="Bean T.P."/>
            <person name="Urrutia A."/>
            <person name="Stentiford G.D."/>
        </authorList>
    </citation>
    <scope>NUCLEOTIDE SEQUENCE [LARGE SCALE GENOMIC DNA]</scope>
    <source>
        <strain evidence="1">RA15029</strain>
    </source>
</reference>
<proteinExistence type="predicted"/>
<evidence type="ECO:0000313" key="1">
    <source>
        <dbReference type="EMBL" id="RDH40913.1"/>
    </source>
</evidence>